<dbReference type="InterPro" id="IPR046705">
    <property type="entry name" value="DUF6778"/>
</dbReference>
<evidence type="ECO:0008006" key="4">
    <source>
        <dbReference type="Google" id="ProtNLM"/>
    </source>
</evidence>
<dbReference type="AlphaFoldDB" id="A0A6M0QQ64"/>
<evidence type="ECO:0000313" key="3">
    <source>
        <dbReference type="Proteomes" id="UP000477782"/>
    </source>
</evidence>
<gene>
    <name evidence="2" type="ORF">G4Z14_00590</name>
</gene>
<reference evidence="2 3" key="1">
    <citation type="submission" date="2020-02" db="EMBL/GenBank/DDBJ databases">
        <authorList>
            <person name="Chen W.-M."/>
        </authorList>
    </citation>
    <scope>NUCLEOTIDE SEQUENCE [LARGE SCALE GENOMIC DNA]</scope>
    <source>
        <strain evidence="2 3">KMS-5</strain>
    </source>
</reference>
<protein>
    <recommendedName>
        <fullName evidence="4">Lipoprotein</fullName>
    </recommendedName>
</protein>
<dbReference type="Pfam" id="PF20569">
    <property type="entry name" value="DUF6778"/>
    <property type="match status" value="1"/>
</dbReference>
<accession>A0A6M0QQ64</accession>
<feature type="signal peptide" evidence="1">
    <location>
        <begin position="1"/>
        <end position="22"/>
    </location>
</feature>
<evidence type="ECO:0000256" key="1">
    <source>
        <dbReference type="SAM" id="SignalP"/>
    </source>
</evidence>
<evidence type="ECO:0000313" key="2">
    <source>
        <dbReference type="EMBL" id="NEY88783.1"/>
    </source>
</evidence>
<dbReference type="PROSITE" id="PS51257">
    <property type="entry name" value="PROKAR_LIPOPROTEIN"/>
    <property type="match status" value="1"/>
</dbReference>
<feature type="chain" id="PRO_5027098538" description="Lipoprotein" evidence="1">
    <location>
        <begin position="23"/>
        <end position="228"/>
    </location>
</feature>
<organism evidence="2 3">
    <name type="scientific">Tabrizicola oligotrophica</name>
    <dbReference type="NCBI Taxonomy" id="2710650"/>
    <lineage>
        <taxon>Bacteria</taxon>
        <taxon>Pseudomonadati</taxon>
        <taxon>Pseudomonadota</taxon>
        <taxon>Alphaproteobacteria</taxon>
        <taxon>Rhodobacterales</taxon>
        <taxon>Paracoccaceae</taxon>
        <taxon>Tabrizicola</taxon>
    </lineage>
</organism>
<dbReference type="Proteomes" id="UP000477782">
    <property type="component" value="Unassembled WGS sequence"/>
</dbReference>
<proteinExistence type="predicted"/>
<keyword evidence="1" id="KW-0732">Signal</keyword>
<keyword evidence="3" id="KW-1185">Reference proteome</keyword>
<dbReference type="EMBL" id="JAAIVJ010000001">
    <property type="protein sequence ID" value="NEY88783.1"/>
    <property type="molecule type" value="Genomic_DNA"/>
</dbReference>
<name>A0A6M0QQ64_9RHOB</name>
<sequence length="228" mass="24220">MISFRHLTMMLAALGLSACVSANDPATRGAPIASNLGAANSQSAGSVADPSAIYLAAQYEVAAIRVSVPRALKVSEANTFKPRADIVWRGEALGDRYAQVAAIFQDAMTTGTASMHAGRQVDLEVEVTRFHALTEKTRYTIGGVHEMRFVLTVRDSASGVVLDGPREVVADVKAAGGSAAIEEERMGRTQRVVTVERLAQVIRRELSAPASQEMIVARLQTPVAGVTE</sequence>
<comment type="caution">
    <text evidence="2">The sequence shown here is derived from an EMBL/GenBank/DDBJ whole genome shotgun (WGS) entry which is preliminary data.</text>
</comment>
<dbReference type="RefSeq" id="WP_164622801.1">
    <property type="nucleotide sequence ID" value="NZ_JAAIVJ010000001.1"/>
</dbReference>